<accession>A0A6M3IFA2</accession>
<organism evidence="1">
    <name type="scientific">viral metagenome</name>
    <dbReference type="NCBI Taxonomy" id="1070528"/>
    <lineage>
        <taxon>unclassified sequences</taxon>
        <taxon>metagenomes</taxon>
        <taxon>organismal metagenomes</taxon>
    </lineage>
</organism>
<reference evidence="1" key="1">
    <citation type="submission" date="2020-03" db="EMBL/GenBank/DDBJ databases">
        <title>The deep terrestrial virosphere.</title>
        <authorList>
            <person name="Holmfeldt K."/>
            <person name="Nilsson E."/>
            <person name="Simone D."/>
            <person name="Lopez-Fernandez M."/>
            <person name="Wu X."/>
            <person name="de Brujin I."/>
            <person name="Lundin D."/>
            <person name="Andersson A."/>
            <person name="Bertilsson S."/>
            <person name="Dopson M."/>
        </authorList>
    </citation>
    <scope>NUCLEOTIDE SEQUENCE</scope>
    <source>
        <strain evidence="1">MM415B01930</strain>
    </source>
</reference>
<dbReference type="EMBL" id="MT141198">
    <property type="protein sequence ID" value="QJA56071.1"/>
    <property type="molecule type" value="Genomic_DNA"/>
</dbReference>
<protein>
    <submittedName>
        <fullName evidence="1">Uncharacterized protein</fullName>
    </submittedName>
</protein>
<dbReference type="AlphaFoldDB" id="A0A6M3IFA2"/>
<name>A0A6M3IFA2_9ZZZZ</name>
<proteinExistence type="predicted"/>
<sequence length="316" mass="32242">MPAYGVYPIADALTVGDEISSTYEGRHITLLESDLVHPTHADAFVDKGDPIVSATGRPAIVGVAFKSAAAATDQIAIDTEGIWNLDVVAANDAGNVAVAGGDCIYINTSTAVLSKITDQATQVPFGYALGIVTSGATNAIAVKVHFDQSLDNAKRTYYTVTSGEYTYGKHHTSIFAGGISTGLEYFDQQVSGTQTGLIYGLGTWMELAAGFTAAVNILCPFEVGLYDAGATLTNGRIVMQQIQAILASAPGTSLHIWRINVAAAGGAITALIAAANPASVGYSAGTAGTGVVGTIPLVDSAGGPGILYVDVHSAVA</sequence>
<gene>
    <name evidence="1" type="ORF">MM415B01930_0010</name>
</gene>
<evidence type="ECO:0000313" key="1">
    <source>
        <dbReference type="EMBL" id="QJA56071.1"/>
    </source>
</evidence>